<dbReference type="InterPro" id="IPR014284">
    <property type="entry name" value="RNA_pol_sigma-70_dom"/>
</dbReference>
<dbReference type="EMBL" id="CP080764">
    <property type="protein sequence ID" value="QYY42708.1"/>
    <property type="molecule type" value="Genomic_DNA"/>
</dbReference>
<sequence>MFPTKENQEKLDEVFKTFYLKIRLLNFIFKTIYYSAINYNKKIRKHKQRYLLILDKSVQNTPEDDGISIIDLVPSSERTPDEWMIEKNNVLEEVVSDPLLNQAIKLLTPKEKLIVELAYIHAMSDRTISQKLGVSHQAICKTRKRAITKIRRHMEEKYVV</sequence>
<dbReference type="AlphaFoldDB" id="A0A1G8FHX7"/>
<evidence type="ECO:0000259" key="1">
    <source>
        <dbReference type="Pfam" id="PF04545"/>
    </source>
</evidence>
<dbReference type="Pfam" id="PF04545">
    <property type="entry name" value="Sigma70_r4"/>
    <property type="match status" value="1"/>
</dbReference>
<dbReference type="GeneID" id="97143293"/>
<keyword evidence="5" id="KW-1185">Reference proteome</keyword>
<feature type="domain" description="RNA polymerase sigma-70 region 4" evidence="1">
    <location>
        <begin position="103"/>
        <end position="151"/>
    </location>
</feature>
<dbReference type="OrthoDB" id="2942336at2"/>
<dbReference type="SUPFAM" id="SSF88659">
    <property type="entry name" value="Sigma3 and sigma4 domains of RNA polymerase sigma factors"/>
    <property type="match status" value="1"/>
</dbReference>
<evidence type="ECO:0000313" key="3">
    <source>
        <dbReference type="EMBL" id="SDH81728.1"/>
    </source>
</evidence>
<organism evidence="3 4">
    <name type="scientific">Aneurinibacillus thermoaerophilus</name>
    <dbReference type="NCBI Taxonomy" id="143495"/>
    <lineage>
        <taxon>Bacteria</taxon>
        <taxon>Bacillati</taxon>
        <taxon>Bacillota</taxon>
        <taxon>Bacilli</taxon>
        <taxon>Bacillales</taxon>
        <taxon>Paenibacillaceae</taxon>
        <taxon>Aneurinibacillus group</taxon>
        <taxon>Aneurinibacillus</taxon>
    </lineage>
</organism>
<dbReference type="InterPro" id="IPR013324">
    <property type="entry name" value="RNA_pol_sigma_r3/r4-like"/>
</dbReference>
<evidence type="ECO:0000313" key="2">
    <source>
        <dbReference type="EMBL" id="QYY42708.1"/>
    </source>
</evidence>
<evidence type="ECO:0000313" key="5">
    <source>
        <dbReference type="Proteomes" id="UP000826616"/>
    </source>
</evidence>
<evidence type="ECO:0000313" key="4">
    <source>
        <dbReference type="Proteomes" id="UP000198956"/>
    </source>
</evidence>
<gene>
    <name evidence="2" type="ORF">K3F53_18085</name>
    <name evidence="3" type="ORF">SAMN04489735_10685</name>
</gene>
<proteinExistence type="predicted"/>
<reference evidence="2 5" key="2">
    <citation type="submission" date="2021-08" db="EMBL/GenBank/DDBJ databases">
        <title>Complete genome sequence of the strain Aneurinibacillus thermoaerophilus CCM 8960.</title>
        <authorList>
            <person name="Musilova J."/>
            <person name="Kourilova X."/>
            <person name="Pernicova I."/>
            <person name="Bezdicek M."/>
            <person name="Lengerova M."/>
            <person name="Obruca S."/>
            <person name="Sedlar K."/>
        </authorList>
    </citation>
    <scope>NUCLEOTIDE SEQUENCE [LARGE SCALE GENOMIC DNA]</scope>
    <source>
        <strain evidence="2 5">CCM 8960</strain>
    </source>
</reference>
<dbReference type="GO" id="GO:0003700">
    <property type="term" value="F:DNA-binding transcription factor activity"/>
    <property type="evidence" value="ECO:0007669"/>
    <property type="project" value="InterPro"/>
</dbReference>
<dbReference type="RefSeq" id="WP_091261520.1">
    <property type="nucleotide sequence ID" value="NZ_CP080764.1"/>
</dbReference>
<dbReference type="Gene3D" id="1.20.140.160">
    <property type="match status" value="1"/>
</dbReference>
<accession>A0A1G8FHX7</accession>
<protein>
    <submittedName>
        <fullName evidence="3">RNA polymerase sigma factor, sigma-70 family</fullName>
    </submittedName>
    <submittedName>
        <fullName evidence="2">Sigma-70 family RNA polymerase sigma factor</fullName>
    </submittedName>
</protein>
<dbReference type="Proteomes" id="UP000198956">
    <property type="component" value="Unassembled WGS sequence"/>
</dbReference>
<dbReference type="GO" id="GO:0006352">
    <property type="term" value="P:DNA-templated transcription initiation"/>
    <property type="evidence" value="ECO:0007669"/>
    <property type="project" value="InterPro"/>
</dbReference>
<dbReference type="NCBIfam" id="TIGR02937">
    <property type="entry name" value="sigma70-ECF"/>
    <property type="match status" value="1"/>
</dbReference>
<dbReference type="EMBL" id="FNDE01000068">
    <property type="protein sequence ID" value="SDH81728.1"/>
    <property type="molecule type" value="Genomic_DNA"/>
</dbReference>
<name>A0A1G8FHX7_ANETH</name>
<dbReference type="Proteomes" id="UP000826616">
    <property type="component" value="Chromosome"/>
</dbReference>
<reference evidence="3 4" key="1">
    <citation type="submission" date="2016-10" db="EMBL/GenBank/DDBJ databases">
        <authorList>
            <person name="de Groot N.N."/>
        </authorList>
    </citation>
    <scope>NUCLEOTIDE SEQUENCE [LARGE SCALE GENOMIC DNA]</scope>
    <source>
        <strain evidence="3 4">L 420-91</strain>
    </source>
</reference>
<dbReference type="InterPro" id="IPR007630">
    <property type="entry name" value="RNA_pol_sigma70_r4"/>
</dbReference>